<accession>M6VL20</accession>
<evidence type="ECO:0000313" key="1">
    <source>
        <dbReference type="EMBL" id="EMO53784.1"/>
    </source>
</evidence>
<gene>
    <name evidence="1" type="ORF">LEP1GSC172_1247</name>
</gene>
<proteinExistence type="predicted"/>
<reference evidence="1 2" key="1">
    <citation type="submission" date="2013-01" db="EMBL/GenBank/DDBJ databases">
        <authorList>
            <person name="Harkins D.M."/>
            <person name="Durkin A.S."/>
            <person name="Brinkac L.M."/>
            <person name="Haft D.H."/>
            <person name="Selengut J.D."/>
            <person name="Sanka R."/>
            <person name="DePew J."/>
            <person name="Purushe J."/>
            <person name="Matthias M.A."/>
            <person name="Vinetz J.M."/>
            <person name="Sutton G.G."/>
            <person name="Nierman W.C."/>
            <person name="Fouts D.E."/>
        </authorList>
    </citation>
    <scope>NUCLEOTIDE SEQUENCE [LARGE SCALE GENOMIC DNA]</scope>
    <source>
        <strain evidence="1 2">HAI1536</strain>
    </source>
</reference>
<evidence type="ECO:0000313" key="2">
    <source>
        <dbReference type="Proteomes" id="UP000012112"/>
    </source>
</evidence>
<protein>
    <submittedName>
        <fullName evidence="1">Uncharacterized protein</fullName>
    </submittedName>
</protein>
<dbReference type="Proteomes" id="UP000012112">
    <property type="component" value="Unassembled WGS sequence"/>
</dbReference>
<dbReference type="EMBL" id="AKWD02000040">
    <property type="protein sequence ID" value="EMO53784.1"/>
    <property type="molecule type" value="Genomic_DNA"/>
</dbReference>
<organism evidence="1 2">
    <name type="scientific">Leptospira noguchii</name>
    <dbReference type="NCBI Taxonomy" id="28182"/>
    <lineage>
        <taxon>Bacteria</taxon>
        <taxon>Pseudomonadati</taxon>
        <taxon>Spirochaetota</taxon>
        <taxon>Spirochaetia</taxon>
        <taxon>Leptospirales</taxon>
        <taxon>Leptospiraceae</taxon>
        <taxon>Leptospira</taxon>
    </lineage>
</organism>
<dbReference type="AlphaFoldDB" id="M6VL20"/>
<comment type="caution">
    <text evidence="1">The sequence shown here is derived from an EMBL/GenBank/DDBJ whole genome shotgun (WGS) entry which is preliminary data.</text>
</comment>
<name>M6VL20_9LEPT</name>
<sequence>MVVSAFFRKIGILWELPFFISSTTKLIVELLKSPYEFGSIFS</sequence>